<dbReference type="AlphaFoldDB" id="A0A1D2VGG9"/>
<dbReference type="EMBL" id="KV454481">
    <property type="protein sequence ID" value="ODV60640.1"/>
    <property type="molecule type" value="Genomic_DNA"/>
</dbReference>
<name>A0A1D2VGG9_9ASCO</name>
<protein>
    <submittedName>
        <fullName evidence="1">Uncharacterized protein</fullName>
    </submittedName>
</protein>
<proteinExistence type="predicted"/>
<dbReference type="InParanoid" id="A0A1D2VGG9"/>
<evidence type="ECO:0000313" key="1">
    <source>
        <dbReference type="EMBL" id="ODV60640.1"/>
    </source>
</evidence>
<dbReference type="RefSeq" id="XP_020046947.1">
    <property type="nucleotide sequence ID" value="XM_020194747.1"/>
</dbReference>
<reference evidence="2" key="1">
    <citation type="submission" date="2016-05" db="EMBL/GenBank/DDBJ databases">
        <title>Comparative genomics of biotechnologically important yeasts.</title>
        <authorList>
            <consortium name="DOE Joint Genome Institute"/>
            <person name="Riley R."/>
            <person name="Haridas S."/>
            <person name="Wolfe K.H."/>
            <person name="Lopes M.R."/>
            <person name="Hittinger C.T."/>
            <person name="Goker M."/>
            <person name="Salamov A."/>
            <person name="Wisecaver J."/>
            <person name="Long T.M."/>
            <person name="Aerts A.L."/>
            <person name="Barry K."/>
            <person name="Choi C."/>
            <person name="Clum A."/>
            <person name="Coughlan A.Y."/>
            <person name="Deshpande S."/>
            <person name="Douglass A.P."/>
            <person name="Hanson S.J."/>
            <person name="Klenk H.-P."/>
            <person name="Labutti K."/>
            <person name="Lapidus A."/>
            <person name="Lindquist E."/>
            <person name="Lipzen A."/>
            <person name="Meier-Kolthoff J.P."/>
            <person name="Ohm R.A."/>
            <person name="Otillar R.P."/>
            <person name="Pangilinan J."/>
            <person name="Peng Y."/>
            <person name="Rokas A."/>
            <person name="Rosa C.A."/>
            <person name="Scheuner C."/>
            <person name="Sibirny A.A."/>
            <person name="Slot J.C."/>
            <person name="Stielow J.B."/>
            <person name="Sun H."/>
            <person name="Kurtzman C.P."/>
            <person name="Blackwell M."/>
            <person name="Grigoriev I.V."/>
            <person name="Jeffries T.W."/>
        </authorList>
    </citation>
    <scope>NUCLEOTIDE SEQUENCE [LARGE SCALE GENOMIC DNA]</scope>
    <source>
        <strain evidence="2">DSM 1968</strain>
    </source>
</reference>
<dbReference type="GeneID" id="30968383"/>
<organism evidence="1 2">
    <name type="scientific">Ascoidea rubescens DSM 1968</name>
    <dbReference type="NCBI Taxonomy" id="1344418"/>
    <lineage>
        <taxon>Eukaryota</taxon>
        <taxon>Fungi</taxon>
        <taxon>Dikarya</taxon>
        <taxon>Ascomycota</taxon>
        <taxon>Saccharomycotina</taxon>
        <taxon>Saccharomycetes</taxon>
        <taxon>Ascoideaceae</taxon>
        <taxon>Ascoidea</taxon>
    </lineage>
</organism>
<keyword evidence="2" id="KW-1185">Reference proteome</keyword>
<gene>
    <name evidence="1" type="ORF">ASCRUDRAFT_8261</name>
</gene>
<accession>A0A1D2VGG9</accession>
<sequence length="204" mass="22371">MKLEITVHNVSHSENILNNNECIEIRPHDDEKNGVSRKQWTSKMFYESTVNNTQGVKAHHSDESTMDHPAGAKWVYAERIFTQPNGLLINKIKDAKDLAIRQAEASLAARSGLAAALIATNFHGCLGNQVGTSSRTVAKVNAIWATGASLREASPKKKTAIFNNRSSTGKATAVFGSVYSETVWLIPVAAVNERHCFFAIDDDF</sequence>
<dbReference type="Proteomes" id="UP000095038">
    <property type="component" value="Unassembled WGS sequence"/>
</dbReference>
<evidence type="ECO:0000313" key="2">
    <source>
        <dbReference type="Proteomes" id="UP000095038"/>
    </source>
</evidence>